<evidence type="ECO:0000313" key="2">
    <source>
        <dbReference type="EMBL" id="KAL2813820.1"/>
    </source>
</evidence>
<comment type="caution">
    <text evidence="2">The sequence shown here is derived from an EMBL/GenBank/DDBJ whole genome shotgun (WGS) entry which is preliminary data.</text>
</comment>
<evidence type="ECO:0000256" key="1">
    <source>
        <dbReference type="SAM" id="MobiDB-lite"/>
    </source>
</evidence>
<accession>A0ABR4HEG8</accession>
<reference evidence="2 3" key="1">
    <citation type="submission" date="2024-07" db="EMBL/GenBank/DDBJ databases">
        <title>Section-level genome sequencing and comparative genomics of Aspergillus sections Usti and Cavernicolus.</title>
        <authorList>
            <consortium name="Lawrence Berkeley National Laboratory"/>
            <person name="Nybo J.L."/>
            <person name="Vesth T.C."/>
            <person name="Theobald S."/>
            <person name="Frisvad J.C."/>
            <person name="Larsen T.O."/>
            <person name="Kjaerboelling I."/>
            <person name="Rothschild-Mancinelli K."/>
            <person name="Lyhne E.K."/>
            <person name="Kogle M.E."/>
            <person name="Barry K."/>
            <person name="Clum A."/>
            <person name="Na H."/>
            <person name="Ledsgaard L."/>
            <person name="Lin J."/>
            <person name="Lipzen A."/>
            <person name="Kuo A."/>
            <person name="Riley R."/>
            <person name="Mondo S."/>
            <person name="Labutti K."/>
            <person name="Haridas S."/>
            <person name="Pangalinan J."/>
            <person name="Salamov A.A."/>
            <person name="Simmons B.A."/>
            <person name="Magnuson J.K."/>
            <person name="Chen J."/>
            <person name="Drula E."/>
            <person name="Henrissat B."/>
            <person name="Wiebenga A."/>
            <person name="Lubbers R.J."/>
            <person name="Gomes A.C."/>
            <person name="Makela M.R."/>
            <person name="Stajich J."/>
            <person name="Grigoriev I.V."/>
            <person name="Mortensen U.H."/>
            <person name="De Vries R.P."/>
            <person name="Baker S.E."/>
            <person name="Andersen M.R."/>
        </authorList>
    </citation>
    <scope>NUCLEOTIDE SEQUENCE [LARGE SCALE GENOMIC DNA]</scope>
    <source>
        <strain evidence="2 3">CBS 588.65</strain>
    </source>
</reference>
<evidence type="ECO:0000313" key="3">
    <source>
        <dbReference type="Proteomes" id="UP001610334"/>
    </source>
</evidence>
<protein>
    <submittedName>
        <fullName evidence="2">Uncharacterized protein</fullName>
    </submittedName>
</protein>
<dbReference type="Proteomes" id="UP001610334">
    <property type="component" value="Unassembled WGS sequence"/>
</dbReference>
<name>A0ABR4HEG8_9EURO</name>
<feature type="compositionally biased region" description="Low complexity" evidence="1">
    <location>
        <begin position="248"/>
        <end position="258"/>
    </location>
</feature>
<dbReference type="EMBL" id="JBFXLT010000037">
    <property type="protein sequence ID" value="KAL2813820.1"/>
    <property type="molecule type" value="Genomic_DNA"/>
</dbReference>
<feature type="region of interest" description="Disordered" evidence="1">
    <location>
        <begin position="226"/>
        <end position="264"/>
    </location>
</feature>
<gene>
    <name evidence="2" type="ORF">BJX63DRAFT_431684</name>
</gene>
<keyword evidence="3" id="KW-1185">Reference proteome</keyword>
<sequence>MPTQEPELLSIYWQNGRTRARNMYIFHDLVIIATDDPKTRDRSESVEQNLHFLPPRLSNIVVQYLAYIHPLMVMLPQLARSLSNTLWDAEAVSPQEQDQYLFQLPGRRPKQVRQRVSRAMVKSSAATLDRIPISTTIYRHIAIAITKQYLPAHITPEQLQSLGVLGESIYTQQAEYQSAVYHQIYTINQNSPKGLTTKQLEAFQHTSHAWQQFIFNNIQESTLDPVHNASLSSHPMQDAPSGWARPGNNIPNNNNTVNKKAMSI</sequence>
<proteinExistence type="predicted"/>
<organism evidence="2 3">
    <name type="scientific">Aspergillus granulosus</name>
    <dbReference type="NCBI Taxonomy" id="176169"/>
    <lineage>
        <taxon>Eukaryota</taxon>
        <taxon>Fungi</taxon>
        <taxon>Dikarya</taxon>
        <taxon>Ascomycota</taxon>
        <taxon>Pezizomycotina</taxon>
        <taxon>Eurotiomycetes</taxon>
        <taxon>Eurotiomycetidae</taxon>
        <taxon>Eurotiales</taxon>
        <taxon>Aspergillaceae</taxon>
        <taxon>Aspergillus</taxon>
        <taxon>Aspergillus subgen. Nidulantes</taxon>
    </lineage>
</organism>